<keyword evidence="13" id="KW-1185">Reference proteome</keyword>
<evidence type="ECO:0000313" key="12">
    <source>
        <dbReference type="EMBL" id="GGD27650.1"/>
    </source>
</evidence>
<proteinExistence type="inferred from homology"/>
<dbReference type="GO" id="GO:0004601">
    <property type="term" value="F:peroxidase activity"/>
    <property type="evidence" value="ECO:0007669"/>
    <property type="project" value="UniProtKB-KW"/>
</dbReference>
<reference evidence="13" key="1">
    <citation type="journal article" date="2019" name="Int. J. Syst. Evol. Microbiol.">
        <title>The Global Catalogue of Microorganisms (GCM) 10K type strain sequencing project: providing services to taxonomists for standard genome sequencing and annotation.</title>
        <authorList>
            <consortium name="The Broad Institute Genomics Platform"/>
            <consortium name="The Broad Institute Genome Sequencing Center for Infectious Disease"/>
            <person name="Wu L."/>
            <person name="Ma J."/>
        </authorList>
    </citation>
    <scope>NUCLEOTIDE SEQUENCE [LARGE SCALE GENOMIC DNA]</scope>
    <source>
        <strain evidence="13">CCM 7403</strain>
    </source>
</reference>
<dbReference type="InterPro" id="IPR048328">
    <property type="entry name" value="Dyp_perox_C"/>
</dbReference>
<sequence length="403" mass="42875">MAPTLGRRGFLGYLGTAAAGTAAGAGAGVVGARALDADEPTAVGVRRTGEAVSPWGAHQPGIAAHPGAVTELVALDLRPALHRAGDVEALARLMRVWTTDVEALTAGRGTPGDTAPWLATANADLTVTVGLGPRLFDEPWGLTPPRGFGRVPAMKHDRLDDAWSGGDLVAVVSGRDGTTVGHAVRRLVADAAPFAALRWRQTGSWQPHDAQGRPHTGRNLFGQVDGSANPRPGTDLFDQTVWVKDGLWAGGTTLVVRRIRMDLPTWDELTRSEQERSVGRDLATGAPLTGGGELDDVQLGAREEGRFVIAEKSHVRRSHPSTNGGRRIFRKGANYEAYVDGRAEAGLLFQSYQADLGDQFVPIQRTLDEADELNEWTTAVGSAEFAVPPGWREGEWMGQSVLA</sequence>
<evidence type="ECO:0000256" key="5">
    <source>
        <dbReference type="ARBA" id="ARBA00022729"/>
    </source>
</evidence>
<protein>
    <submittedName>
        <fullName evidence="12">Peroxidase</fullName>
    </submittedName>
</protein>
<dbReference type="EMBL" id="BMCK01000005">
    <property type="protein sequence ID" value="GGD27650.1"/>
    <property type="molecule type" value="Genomic_DNA"/>
</dbReference>
<dbReference type="InterPro" id="IPR006314">
    <property type="entry name" value="Dyp_peroxidase"/>
</dbReference>
<comment type="caution">
    <text evidence="12">The sequence shown here is derived from an EMBL/GenBank/DDBJ whole genome shotgun (WGS) entry which is preliminary data.</text>
</comment>
<dbReference type="PANTHER" id="PTHR30521">
    <property type="entry name" value="DEFERROCHELATASE/PEROXIDASE"/>
    <property type="match status" value="1"/>
</dbReference>
<keyword evidence="7" id="KW-0408">Iron</keyword>
<gene>
    <name evidence="12" type="ORF">GCM10007231_28890</name>
</gene>
<evidence type="ECO:0000259" key="11">
    <source>
        <dbReference type="Pfam" id="PF20628"/>
    </source>
</evidence>
<dbReference type="Pfam" id="PF20628">
    <property type="entry name" value="Dyp_perox_C"/>
    <property type="match status" value="1"/>
</dbReference>
<comment type="cofactor">
    <cofactor evidence="1">
        <name>heme b</name>
        <dbReference type="ChEBI" id="CHEBI:60344"/>
    </cofactor>
</comment>
<keyword evidence="2 12" id="KW-0575">Peroxidase</keyword>
<comment type="similarity">
    <text evidence="8">Belongs to the DyP-type peroxidase family.</text>
</comment>
<evidence type="ECO:0000256" key="6">
    <source>
        <dbReference type="ARBA" id="ARBA00023002"/>
    </source>
</evidence>
<dbReference type="PROSITE" id="PS51404">
    <property type="entry name" value="DYP_PEROXIDASE"/>
    <property type="match status" value="1"/>
</dbReference>
<evidence type="ECO:0000256" key="3">
    <source>
        <dbReference type="ARBA" id="ARBA00022617"/>
    </source>
</evidence>
<evidence type="ECO:0000313" key="13">
    <source>
        <dbReference type="Proteomes" id="UP000630594"/>
    </source>
</evidence>
<name>A0ABQ1QIB8_9ACTN</name>
<evidence type="ECO:0000259" key="10">
    <source>
        <dbReference type="Pfam" id="PF04261"/>
    </source>
</evidence>
<evidence type="ECO:0000256" key="7">
    <source>
        <dbReference type="ARBA" id="ARBA00023004"/>
    </source>
</evidence>
<dbReference type="InterPro" id="IPR011008">
    <property type="entry name" value="Dimeric_a/b-barrel"/>
</dbReference>
<evidence type="ECO:0000256" key="9">
    <source>
        <dbReference type="SAM" id="MobiDB-lite"/>
    </source>
</evidence>
<dbReference type="SUPFAM" id="SSF54909">
    <property type="entry name" value="Dimeric alpha+beta barrel"/>
    <property type="match status" value="1"/>
</dbReference>
<dbReference type="Proteomes" id="UP000630594">
    <property type="component" value="Unassembled WGS sequence"/>
</dbReference>
<dbReference type="NCBIfam" id="TIGR01413">
    <property type="entry name" value="Dyp_perox_fam"/>
    <property type="match status" value="1"/>
</dbReference>
<keyword evidence="6" id="KW-0560">Oxidoreductase</keyword>
<dbReference type="PANTHER" id="PTHR30521:SF4">
    <property type="entry name" value="DEFERROCHELATASE"/>
    <property type="match status" value="1"/>
</dbReference>
<keyword evidence="3" id="KW-0349">Heme</keyword>
<feature type="region of interest" description="Disordered" evidence="9">
    <location>
        <begin position="272"/>
        <end position="295"/>
    </location>
</feature>
<feature type="domain" description="Dyp-type peroxidase C-terminal" evidence="11">
    <location>
        <begin position="217"/>
        <end position="390"/>
    </location>
</feature>
<evidence type="ECO:0000256" key="1">
    <source>
        <dbReference type="ARBA" id="ARBA00001970"/>
    </source>
</evidence>
<dbReference type="RefSeq" id="WP_188422242.1">
    <property type="nucleotide sequence ID" value="NZ_BMCK01000005.1"/>
</dbReference>
<dbReference type="InterPro" id="IPR048327">
    <property type="entry name" value="Dyp_perox_N"/>
</dbReference>
<feature type="domain" description="Dyp-type peroxidase N-terminal" evidence="10">
    <location>
        <begin position="59"/>
        <end position="203"/>
    </location>
</feature>
<dbReference type="InterPro" id="IPR006311">
    <property type="entry name" value="TAT_signal"/>
</dbReference>
<evidence type="ECO:0000256" key="4">
    <source>
        <dbReference type="ARBA" id="ARBA00022723"/>
    </source>
</evidence>
<keyword evidence="4" id="KW-0479">Metal-binding</keyword>
<evidence type="ECO:0000256" key="2">
    <source>
        <dbReference type="ARBA" id="ARBA00022559"/>
    </source>
</evidence>
<evidence type="ECO:0000256" key="8">
    <source>
        <dbReference type="ARBA" id="ARBA00025737"/>
    </source>
</evidence>
<feature type="region of interest" description="Disordered" evidence="9">
    <location>
        <begin position="204"/>
        <end position="233"/>
    </location>
</feature>
<dbReference type="PROSITE" id="PS51318">
    <property type="entry name" value="TAT"/>
    <property type="match status" value="1"/>
</dbReference>
<organism evidence="12 13">
    <name type="scientific">Nocardioides daphniae</name>
    <dbReference type="NCBI Taxonomy" id="402297"/>
    <lineage>
        <taxon>Bacteria</taxon>
        <taxon>Bacillati</taxon>
        <taxon>Actinomycetota</taxon>
        <taxon>Actinomycetes</taxon>
        <taxon>Propionibacteriales</taxon>
        <taxon>Nocardioidaceae</taxon>
        <taxon>Nocardioides</taxon>
    </lineage>
</organism>
<keyword evidence="5" id="KW-0732">Signal</keyword>
<dbReference type="Pfam" id="PF04261">
    <property type="entry name" value="Dyp_perox_N"/>
    <property type="match status" value="1"/>
</dbReference>
<accession>A0ABQ1QIB8</accession>